<feature type="region of interest" description="Disordered" evidence="1">
    <location>
        <begin position="33"/>
        <end position="61"/>
    </location>
</feature>
<dbReference type="AlphaFoldDB" id="A0A1R1Y094"/>
<evidence type="ECO:0000313" key="3">
    <source>
        <dbReference type="Proteomes" id="UP000187283"/>
    </source>
</evidence>
<sequence>MDEVTLMIQQLNERINTLAAENQELRSRYEEIHRNQQPTGPVLEPKVMLPEKFTGKHSDLR</sequence>
<dbReference type="OrthoDB" id="5517874at2759"/>
<evidence type="ECO:0000313" key="2">
    <source>
        <dbReference type="EMBL" id="OMJ20330.1"/>
    </source>
</evidence>
<feature type="non-terminal residue" evidence="2">
    <location>
        <position position="61"/>
    </location>
</feature>
<comment type="caution">
    <text evidence="2">The sequence shown here is derived from an EMBL/GenBank/DDBJ whole genome shotgun (WGS) entry which is preliminary data.</text>
</comment>
<keyword evidence="3" id="KW-1185">Reference proteome</keyword>
<name>A0A1R1Y094_9FUNG</name>
<evidence type="ECO:0000256" key="1">
    <source>
        <dbReference type="SAM" id="MobiDB-lite"/>
    </source>
</evidence>
<reference evidence="2 3" key="1">
    <citation type="submission" date="2017-01" db="EMBL/GenBank/DDBJ databases">
        <authorList>
            <person name="Mah S.A."/>
            <person name="Swanson W.J."/>
            <person name="Moy G.W."/>
            <person name="Vacquier V.D."/>
        </authorList>
    </citation>
    <scope>NUCLEOTIDE SEQUENCE [LARGE SCALE GENOMIC DNA]</scope>
    <source>
        <strain evidence="2 3">GSMNP</strain>
    </source>
</reference>
<gene>
    <name evidence="2" type="ORF">AYI70_g4174</name>
</gene>
<organism evidence="2 3">
    <name type="scientific">Smittium culicis</name>
    <dbReference type="NCBI Taxonomy" id="133412"/>
    <lineage>
        <taxon>Eukaryota</taxon>
        <taxon>Fungi</taxon>
        <taxon>Fungi incertae sedis</taxon>
        <taxon>Zoopagomycota</taxon>
        <taxon>Kickxellomycotina</taxon>
        <taxon>Harpellomycetes</taxon>
        <taxon>Harpellales</taxon>
        <taxon>Legeriomycetaceae</taxon>
        <taxon>Smittium</taxon>
    </lineage>
</organism>
<protein>
    <submittedName>
        <fullName evidence="2">Uncharacterized protein</fullName>
    </submittedName>
</protein>
<accession>A0A1R1Y094</accession>
<proteinExistence type="predicted"/>
<dbReference type="Proteomes" id="UP000187283">
    <property type="component" value="Unassembled WGS sequence"/>
</dbReference>
<dbReference type="EMBL" id="LSSN01001268">
    <property type="protein sequence ID" value="OMJ20330.1"/>
    <property type="molecule type" value="Genomic_DNA"/>
</dbReference>